<evidence type="ECO:0000256" key="13">
    <source>
        <dbReference type="ARBA" id="ARBA00023204"/>
    </source>
</evidence>
<dbReference type="PROSITE" id="PS00447">
    <property type="entry name" value="DNA_POLYMERASE_A"/>
    <property type="match status" value="1"/>
</dbReference>
<dbReference type="InterPro" id="IPR036397">
    <property type="entry name" value="RNaseH_sf"/>
</dbReference>
<dbReference type="InterPro" id="IPR002562">
    <property type="entry name" value="3'-5'_exonuclease_dom"/>
</dbReference>
<dbReference type="Proteomes" id="UP000253517">
    <property type="component" value="Unassembled WGS sequence"/>
</dbReference>
<keyword evidence="4 16" id="KW-0808">Transferase</keyword>
<evidence type="ECO:0000256" key="14">
    <source>
        <dbReference type="ARBA" id="ARBA00049244"/>
    </source>
</evidence>
<dbReference type="InterPro" id="IPR020046">
    <property type="entry name" value="5-3_exonucl_a-hlix_arch_N"/>
</dbReference>
<evidence type="ECO:0000259" key="19">
    <source>
        <dbReference type="SMART" id="SM00482"/>
    </source>
</evidence>
<evidence type="ECO:0000256" key="8">
    <source>
        <dbReference type="ARBA" id="ARBA00022763"/>
    </source>
</evidence>
<dbReference type="AlphaFoldDB" id="A0A369A8T9"/>
<evidence type="ECO:0000313" key="20">
    <source>
        <dbReference type="EMBL" id="RCX05555.1"/>
    </source>
</evidence>
<evidence type="ECO:0000256" key="5">
    <source>
        <dbReference type="ARBA" id="ARBA00022695"/>
    </source>
</evidence>
<dbReference type="Gene3D" id="1.20.1060.10">
    <property type="entry name" value="Taq DNA Polymerase, Chain T, domain 4"/>
    <property type="match status" value="1"/>
</dbReference>
<organism evidence="20 21">
    <name type="scientific">Schleiferia thermophila</name>
    <dbReference type="NCBI Taxonomy" id="884107"/>
    <lineage>
        <taxon>Bacteria</taxon>
        <taxon>Pseudomonadati</taxon>
        <taxon>Bacteroidota</taxon>
        <taxon>Flavobacteriia</taxon>
        <taxon>Flavobacteriales</taxon>
        <taxon>Schleiferiaceae</taxon>
        <taxon>Schleiferia</taxon>
    </lineage>
</organism>
<comment type="similarity">
    <text evidence="1 16">Belongs to the DNA polymerase type-A family.</text>
</comment>
<evidence type="ECO:0000256" key="1">
    <source>
        <dbReference type="ARBA" id="ARBA00007705"/>
    </source>
</evidence>
<evidence type="ECO:0000259" key="17">
    <source>
        <dbReference type="SMART" id="SM00474"/>
    </source>
</evidence>
<comment type="catalytic activity">
    <reaction evidence="14 16">
        <text>DNA(n) + a 2'-deoxyribonucleoside 5'-triphosphate = DNA(n+1) + diphosphate</text>
        <dbReference type="Rhea" id="RHEA:22508"/>
        <dbReference type="Rhea" id="RHEA-COMP:17339"/>
        <dbReference type="Rhea" id="RHEA-COMP:17340"/>
        <dbReference type="ChEBI" id="CHEBI:33019"/>
        <dbReference type="ChEBI" id="CHEBI:61560"/>
        <dbReference type="ChEBI" id="CHEBI:173112"/>
        <dbReference type="EC" id="2.7.7.7"/>
    </reaction>
</comment>
<dbReference type="SUPFAM" id="SSF88723">
    <property type="entry name" value="PIN domain-like"/>
    <property type="match status" value="1"/>
</dbReference>
<dbReference type="SUPFAM" id="SSF47807">
    <property type="entry name" value="5' to 3' exonuclease, C-terminal subdomain"/>
    <property type="match status" value="1"/>
</dbReference>
<dbReference type="GO" id="GO:0003887">
    <property type="term" value="F:DNA-directed DNA polymerase activity"/>
    <property type="evidence" value="ECO:0007669"/>
    <property type="project" value="UniProtKB-UniRule"/>
</dbReference>
<dbReference type="CDD" id="cd06139">
    <property type="entry name" value="DNA_polA_I_Ecoli_like_exo"/>
    <property type="match status" value="1"/>
</dbReference>
<sequence length="934" mass="105026">MTPPSDKKLFLLDAYALIFRSYFAFAKNPRVTSTGMDTSAIFGFTSTLLDLIQTENPTHLAVVFDTDAPTQRHIDFEAYKAHRDETPEAIKLAIPYIKKILNAMHIPVLGVDGFEADDVIGTLAKKAQNAGYTVYMVTPDKDFGQLVTDQILMYKPGRMGNPNEIWGPAEVCEKFDIQRVEQVIDMLGMMGDSVDNIPGIPGVGEKTAAKLLKEYGTLENVLENAHQIKGKLGEKIAAAKEQALMSKQLATIITDAPVDFDEKLFQLDPPDMTAVESVFNELEFRTLLRRFKEAYGHADMQGTPAAPPPPRDLFEETYPSTHSEATESLPSRKNIQNTEHLYTLINDIQGFKQLLKVLENKAEICIDTETTSLNPLDAELLGIAISYRPHTGFYVHLPENKDEKQNWLNLMAPLFANTEKIWTAQNWKYDLEVLTRYGLDLKGKMFDTMLAHYVINPDTRHSMDVLAENYLNYTPISIESLIGKKGAQQGNMKDVDIRTVAEYSAEDADITFQLAQVFKPLLKEKNGEKVFYEVEMPLVPVLADMELCGVKLDTENLQLQSKEIELEIKKTEQEIIEMAGVEFNIASPKQLGEILFEKLKIGGSRPKKTKTGQYATGEEVLQSLAREHPIISKILEYRQLTKLKNTYIDTLPQMIHPTTGRVHTSFNQAVAATGRLSSNNPNLQNIPIRTERGRKIREAFIADEAYKILSADYSQIELRIIAAISGDEAMIQAFKNGEDIHAATAAKIFGVPLEQVTKEMRSNAKTVNFGIIYGVSAFGLSQQSTLTKKEAADVIEAYFKTYPGIKNYMERQVQFAREKGYVETILGRRRYLPDIDSRNQVVRSQAERIAINAPIQGSAADIIKIAMINIHQYLKSNRCKTRMLLQVHDELVFELHQDELSLADQIKAMMEQAWTFAVPLVAETGIGDNWLQAH</sequence>
<dbReference type="EMBL" id="QPJS01000001">
    <property type="protein sequence ID" value="RCX05555.1"/>
    <property type="molecule type" value="Genomic_DNA"/>
</dbReference>
<dbReference type="InterPro" id="IPR036279">
    <property type="entry name" value="5-3_exonuclease_C_sf"/>
</dbReference>
<dbReference type="SUPFAM" id="SSF56672">
    <property type="entry name" value="DNA/RNA polymerases"/>
    <property type="match status" value="1"/>
</dbReference>
<dbReference type="CDD" id="cd09859">
    <property type="entry name" value="PIN_53EXO"/>
    <property type="match status" value="1"/>
</dbReference>
<dbReference type="PANTHER" id="PTHR10133">
    <property type="entry name" value="DNA POLYMERASE I"/>
    <property type="match status" value="1"/>
</dbReference>
<dbReference type="Pfam" id="PF01367">
    <property type="entry name" value="5_3_exonuc"/>
    <property type="match status" value="1"/>
</dbReference>
<keyword evidence="8 16" id="KW-0227">DNA damage</keyword>
<dbReference type="InterPro" id="IPR012337">
    <property type="entry name" value="RNaseH-like_sf"/>
</dbReference>
<dbReference type="GO" id="GO:0006302">
    <property type="term" value="P:double-strand break repair"/>
    <property type="evidence" value="ECO:0007669"/>
    <property type="project" value="TreeGrafter"/>
</dbReference>
<dbReference type="SMART" id="SM00279">
    <property type="entry name" value="HhH2"/>
    <property type="match status" value="1"/>
</dbReference>
<dbReference type="CDD" id="cd08637">
    <property type="entry name" value="DNA_pol_A_pol_I_C"/>
    <property type="match status" value="1"/>
</dbReference>
<keyword evidence="6 16" id="KW-0235">DNA replication</keyword>
<dbReference type="Pfam" id="PF02739">
    <property type="entry name" value="5_3_exonuc_N"/>
    <property type="match status" value="1"/>
</dbReference>
<dbReference type="SUPFAM" id="SSF53098">
    <property type="entry name" value="Ribonuclease H-like"/>
    <property type="match status" value="1"/>
</dbReference>
<dbReference type="Gene3D" id="3.30.420.10">
    <property type="entry name" value="Ribonuclease H-like superfamily/Ribonuclease H"/>
    <property type="match status" value="1"/>
</dbReference>
<comment type="function">
    <text evidence="16">In addition to polymerase activity, this DNA polymerase exhibits 3'-5' and 5'-3' exonuclease activity.</text>
</comment>
<feature type="domain" description="5'-3' exonuclease" evidence="18">
    <location>
        <begin position="7"/>
        <end position="268"/>
    </location>
</feature>
<dbReference type="Gene3D" id="1.10.150.20">
    <property type="entry name" value="5' to 3' exonuclease, C-terminal subdomain"/>
    <property type="match status" value="2"/>
</dbReference>
<keyword evidence="21" id="KW-1185">Reference proteome</keyword>
<dbReference type="FunFam" id="1.20.1060.10:FF:000001">
    <property type="entry name" value="DNA polymerase I"/>
    <property type="match status" value="1"/>
</dbReference>
<evidence type="ECO:0000256" key="3">
    <source>
        <dbReference type="ARBA" id="ARBA00020311"/>
    </source>
</evidence>
<protein>
    <recommendedName>
        <fullName evidence="3 15">DNA polymerase I</fullName>
        <ecNumber evidence="2 15">2.7.7.7</ecNumber>
    </recommendedName>
</protein>
<keyword evidence="12 16" id="KW-0238">DNA-binding</keyword>
<dbReference type="InterPro" id="IPR002421">
    <property type="entry name" value="5-3_exonuclease"/>
</dbReference>
<evidence type="ECO:0000256" key="11">
    <source>
        <dbReference type="ARBA" id="ARBA00022932"/>
    </source>
</evidence>
<keyword evidence="5 16" id="KW-0548">Nucleotidyltransferase</keyword>
<dbReference type="Pfam" id="PF01612">
    <property type="entry name" value="DNA_pol_A_exo1"/>
    <property type="match status" value="1"/>
</dbReference>
<gene>
    <name evidence="16" type="primary">polA</name>
    <name evidence="20" type="ORF">DES35_101842</name>
</gene>
<keyword evidence="9 16" id="KW-0378">Hydrolase</keyword>
<dbReference type="FunFam" id="1.10.150.20:FF:000003">
    <property type="entry name" value="DNA polymerase I"/>
    <property type="match status" value="1"/>
</dbReference>
<dbReference type="PRINTS" id="PR00868">
    <property type="entry name" value="DNAPOLI"/>
</dbReference>
<dbReference type="InterPro" id="IPR020045">
    <property type="entry name" value="DNA_polI_H3TH"/>
</dbReference>
<evidence type="ECO:0000256" key="6">
    <source>
        <dbReference type="ARBA" id="ARBA00022705"/>
    </source>
</evidence>
<dbReference type="InterPro" id="IPR008918">
    <property type="entry name" value="HhH2"/>
</dbReference>
<dbReference type="CDD" id="cd09898">
    <property type="entry name" value="H3TH_53EXO"/>
    <property type="match status" value="1"/>
</dbReference>
<evidence type="ECO:0000256" key="2">
    <source>
        <dbReference type="ARBA" id="ARBA00012417"/>
    </source>
</evidence>
<evidence type="ECO:0000256" key="7">
    <source>
        <dbReference type="ARBA" id="ARBA00022722"/>
    </source>
</evidence>
<dbReference type="InterPro" id="IPR019760">
    <property type="entry name" value="DNA-dir_DNA_pol_A_CS"/>
</dbReference>
<dbReference type="EC" id="2.7.7.7" evidence="2 15"/>
<feature type="domain" description="DNA-directed DNA polymerase family A palm" evidence="19">
    <location>
        <begin position="693"/>
        <end position="899"/>
    </location>
</feature>
<evidence type="ECO:0000256" key="10">
    <source>
        <dbReference type="ARBA" id="ARBA00022839"/>
    </source>
</evidence>
<dbReference type="Gene3D" id="3.40.50.1010">
    <property type="entry name" value="5'-nuclease"/>
    <property type="match status" value="1"/>
</dbReference>
<dbReference type="FunFam" id="1.10.150.20:FF:000002">
    <property type="entry name" value="DNA polymerase I"/>
    <property type="match status" value="1"/>
</dbReference>
<dbReference type="PANTHER" id="PTHR10133:SF27">
    <property type="entry name" value="DNA POLYMERASE NU"/>
    <property type="match status" value="1"/>
</dbReference>
<evidence type="ECO:0000259" key="18">
    <source>
        <dbReference type="SMART" id="SM00475"/>
    </source>
</evidence>
<evidence type="ECO:0000256" key="9">
    <source>
        <dbReference type="ARBA" id="ARBA00022801"/>
    </source>
</evidence>
<proteinExistence type="inferred from homology"/>
<dbReference type="InterPro" id="IPR029060">
    <property type="entry name" value="PIN-like_dom_sf"/>
</dbReference>
<comment type="caution">
    <text evidence="20">The sequence shown here is derived from an EMBL/GenBank/DDBJ whole genome shotgun (WGS) entry which is preliminary data.</text>
</comment>
<keyword evidence="11 16" id="KW-0239">DNA-directed DNA polymerase</keyword>
<dbReference type="InterPro" id="IPR043502">
    <property type="entry name" value="DNA/RNA_pol_sf"/>
</dbReference>
<dbReference type="InterPro" id="IPR018320">
    <property type="entry name" value="DNA_polymerase_1"/>
</dbReference>
<dbReference type="GO" id="GO:0003677">
    <property type="term" value="F:DNA binding"/>
    <property type="evidence" value="ECO:0007669"/>
    <property type="project" value="UniProtKB-UniRule"/>
</dbReference>
<dbReference type="NCBIfam" id="NF004397">
    <property type="entry name" value="PRK05755.1"/>
    <property type="match status" value="1"/>
</dbReference>
<dbReference type="SMART" id="SM00475">
    <property type="entry name" value="53EXOc"/>
    <property type="match status" value="1"/>
</dbReference>
<keyword evidence="10 16" id="KW-0269">Exonuclease</keyword>
<evidence type="ECO:0000256" key="15">
    <source>
        <dbReference type="NCBIfam" id="TIGR00593"/>
    </source>
</evidence>
<dbReference type="NCBIfam" id="TIGR00593">
    <property type="entry name" value="pola"/>
    <property type="match status" value="1"/>
</dbReference>
<reference evidence="20 21" key="1">
    <citation type="submission" date="2018-07" db="EMBL/GenBank/DDBJ databases">
        <title>Genomic Encyclopedia of Type Strains, Phase IV (KMG-IV): sequencing the most valuable type-strain genomes for metagenomic binning, comparative biology and taxonomic classification.</title>
        <authorList>
            <person name="Goeker M."/>
        </authorList>
    </citation>
    <scope>NUCLEOTIDE SEQUENCE [LARGE SCALE GENOMIC DNA]</scope>
    <source>
        <strain evidence="20 21">DSM 21410</strain>
    </source>
</reference>
<evidence type="ECO:0000256" key="16">
    <source>
        <dbReference type="RuleBase" id="RU004460"/>
    </source>
</evidence>
<dbReference type="SMART" id="SM00482">
    <property type="entry name" value="POLAc"/>
    <property type="match status" value="1"/>
</dbReference>
<evidence type="ECO:0000313" key="21">
    <source>
        <dbReference type="Proteomes" id="UP000253517"/>
    </source>
</evidence>
<keyword evidence="7" id="KW-0540">Nuclease</keyword>
<dbReference type="InterPro" id="IPR001098">
    <property type="entry name" value="DNA-dir_DNA_pol_A_palm_dom"/>
</dbReference>
<name>A0A369A8T9_9FLAO</name>
<dbReference type="RefSeq" id="WP_114365862.1">
    <property type="nucleotide sequence ID" value="NZ_BHZF01000001.1"/>
</dbReference>
<accession>A0A369A8T9</accession>
<evidence type="ECO:0000256" key="12">
    <source>
        <dbReference type="ARBA" id="ARBA00023125"/>
    </source>
</evidence>
<dbReference type="GO" id="GO:0008408">
    <property type="term" value="F:3'-5' exonuclease activity"/>
    <property type="evidence" value="ECO:0007669"/>
    <property type="project" value="UniProtKB-UniRule"/>
</dbReference>
<evidence type="ECO:0000256" key="4">
    <source>
        <dbReference type="ARBA" id="ARBA00022679"/>
    </source>
</evidence>
<dbReference type="GO" id="GO:0008409">
    <property type="term" value="F:5'-3' exonuclease activity"/>
    <property type="evidence" value="ECO:0007669"/>
    <property type="project" value="UniProtKB-UniRule"/>
</dbReference>
<keyword evidence="13 16" id="KW-0234">DNA repair</keyword>
<dbReference type="Gene3D" id="3.30.70.370">
    <property type="match status" value="1"/>
</dbReference>
<dbReference type="Pfam" id="PF00476">
    <property type="entry name" value="DNA_pol_A"/>
    <property type="match status" value="1"/>
</dbReference>
<feature type="domain" description="3'-5' exonuclease" evidence="17">
    <location>
        <begin position="342"/>
        <end position="523"/>
    </location>
</feature>
<dbReference type="SMART" id="SM00474">
    <property type="entry name" value="35EXOc"/>
    <property type="match status" value="1"/>
</dbReference>
<dbReference type="InterPro" id="IPR002298">
    <property type="entry name" value="DNA_polymerase_A"/>
</dbReference>
<dbReference type="GO" id="GO:0006261">
    <property type="term" value="P:DNA-templated DNA replication"/>
    <property type="evidence" value="ECO:0007669"/>
    <property type="project" value="UniProtKB-UniRule"/>
</dbReference>